<accession>A0DW76</accession>
<dbReference type="HOGENOM" id="CLU_1269057_0_0_1"/>
<sequence>IKTGKWVELSDDYHDCSQVTQVGIYENGKKIGRWDILYKNRDTNINEFIGGGSYNKLNDGYKIGTWIELNDWFSDSSQVTNNGEYKDGLKFGRWDIWYKNRDTKLYQLIGGGFYQDDVNQIKLGIWIELNDGFWDYSQVTQHGKYQNGKKVGRWVFKFEGSQIGGGLYNEEGDGIKVGQWIELSDGFQMFQQVVYIGEYRNGKKVGSWLEIRREWDQIEFVKKAEVKYDN</sequence>
<dbReference type="AlphaFoldDB" id="A0DW76"/>
<dbReference type="GeneID" id="5040475"/>
<protein>
    <submittedName>
        <fullName evidence="1">Uncharacterized protein</fullName>
    </submittedName>
</protein>
<gene>
    <name evidence="1" type="ORF">GSPATT00039796001</name>
</gene>
<dbReference type="InParanoid" id="A0DW76"/>
<name>A0DW76_PARTE</name>
<keyword evidence="2" id="KW-1185">Reference proteome</keyword>
<proteinExistence type="predicted"/>
<dbReference type="OrthoDB" id="320626at2759"/>
<dbReference type="PANTHER" id="PTHR33706">
    <property type="entry name" value="MORN VARIANT REPEAT PROTEIN"/>
    <property type="match status" value="1"/>
</dbReference>
<dbReference type="OMA" id="DIWYQEN"/>
<dbReference type="KEGG" id="ptm:GSPATT00039796001"/>
<evidence type="ECO:0000313" key="1">
    <source>
        <dbReference type="EMBL" id="CAK87293.1"/>
    </source>
</evidence>
<evidence type="ECO:0000313" key="2">
    <source>
        <dbReference type="Proteomes" id="UP000000600"/>
    </source>
</evidence>
<dbReference type="RefSeq" id="XP_001454690.1">
    <property type="nucleotide sequence ID" value="XM_001454653.2"/>
</dbReference>
<dbReference type="Proteomes" id="UP000000600">
    <property type="component" value="Unassembled WGS sequence"/>
</dbReference>
<organism evidence="1 2">
    <name type="scientific">Paramecium tetraurelia</name>
    <dbReference type="NCBI Taxonomy" id="5888"/>
    <lineage>
        <taxon>Eukaryota</taxon>
        <taxon>Sar</taxon>
        <taxon>Alveolata</taxon>
        <taxon>Ciliophora</taxon>
        <taxon>Intramacronucleata</taxon>
        <taxon>Oligohymenophorea</taxon>
        <taxon>Peniculida</taxon>
        <taxon>Parameciidae</taxon>
        <taxon>Paramecium</taxon>
    </lineage>
</organism>
<feature type="non-terminal residue" evidence="1">
    <location>
        <position position="1"/>
    </location>
</feature>
<reference evidence="1 2" key="1">
    <citation type="journal article" date="2006" name="Nature">
        <title>Global trends of whole-genome duplications revealed by the ciliate Paramecium tetraurelia.</title>
        <authorList>
            <consortium name="Genoscope"/>
            <person name="Aury J.-M."/>
            <person name="Jaillon O."/>
            <person name="Duret L."/>
            <person name="Noel B."/>
            <person name="Jubin C."/>
            <person name="Porcel B.M."/>
            <person name="Segurens B."/>
            <person name="Daubin V."/>
            <person name="Anthouard V."/>
            <person name="Aiach N."/>
            <person name="Arnaiz O."/>
            <person name="Billaut A."/>
            <person name="Beisson J."/>
            <person name="Blanc I."/>
            <person name="Bouhouche K."/>
            <person name="Camara F."/>
            <person name="Duharcourt S."/>
            <person name="Guigo R."/>
            <person name="Gogendeau D."/>
            <person name="Katinka M."/>
            <person name="Keller A.-M."/>
            <person name="Kissmehl R."/>
            <person name="Klotz C."/>
            <person name="Koll F."/>
            <person name="Le Moue A."/>
            <person name="Lepere C."/>
            <person name="Malinsky S."/>
            <person name="Nowacki M."/>
            <person name="Nowak J.K."/>
            <person name="Plattner H."/>
            <person name="Poulain J."/>
            <person name="Ruiz F."/>
            <person name="Serrano V."/>
            <person name="Zagulski M."/>
            <person name="Dessen P."/>
            <person name="Betermier M."/>
            <person name="Weissenbach J."/>
            <person name="Scarpelli C."/>
            <person name="Schachter V."/>
            <person name="Sperling L."/>
            <person name="Meyer E."/>
            <person name="Cohen J."/>
            <person name="Wincker P."/>
        </authorList>
    </citation>
    <scope>NUCLEOTIDE SEQUENCE [LARGE SCALE GENOMIC DNA]</scope>
    <source>
        <strain evidence="1 2">Stock d4-2</strain>
    </source>
</reference>
<dbReference type="PANTHER" id="PTHR33706:SF1">
    <property type="entry name" value="TPR REPEAT PROTEIN"/>
    <property type="match status" value="1"/>
</dbReference>
<dbReference type="EMBL" id="CT868608">
    <property type="protein sequence ID" value="CAK87293.1"/>
    <property type="molecule type" value="Genomic_DNA"/>
</dbReference>